<feature type="compositionally biased region" description="Basic and acidic residues" evidence="1">
    <location>
        <begin position="320"/>
        <end position="329"/>
    </location>
</feature>
<dbReference type="Proteomes" id="UP000008064">
    <property type="component" value="Unassembled WGS sequence"/>
</dbReference>
<evidence type="ECO:0000313" key="2">
    <source>
        <dbReference type="EMBL" id="EGO27277.1"/>
    </source>
</evidence>
<dbReference type="HOGENOM" id="CLU_055001_0_0_1"/>
<organism>
    <name type="scientific">Serpula lacrymans var. lacrymans (strain S7.9)</name>
    <name type="common">Dry rot fungus</name>
    <dbReference type="NCBI Taxonomy" id="578457"/>
    <lineage>
        <taxon>Eukaryota</taxon>
        <taxon>Fungi</taxon>
        <taxon>Dikarya</taxon>
        <taxon>Basidiomycota</taxon>
        <taxon>Agaricomycotina</taxon>
        <taxon>Agaricomycetes</taxon>
        <taxon>Agaricomycetidae</taxon>
        <taxon>Boletales</taxon>
        <taxon>Coniophorineae</taxon>
        <taxon>Serpulaceae</taxon>
        <taxon>Serpula</taxon>
    </lineage>
</organism>
<dbReference type="RefSeq" id="XP_007315368.1">
    <property type="nucleotide sequence ID" value="XM_007315306.1"/>
</dbReference>
<dbReference type="GeneID" id="18818071"/>
<dbReference type="OrthoDB" id="359154at2759"/>
<feature type="compositionally biased region" description="Basic and acidic residues" evidence="1">
    <location>
        <begin position="337"/>
        <end position="355"/>
    </location>
</feature>
<dbReference type="KEGG" id="sla:SERLADRAFT_460409"/>
<evidence type="ECO:0000256" key="1">
    <source>
        <dbReference type="SAM" id="MobiDB-lite"/>
    </source>
</evidence>
<protein>
    <recommendedName>
        <fullName evidence="3">KOW domain-containing protein</fullName>
    </recommendedName>
</protein>
<reference evidence="2" key="1">
    <citation type="submission" date="2011-04" db="EMBL/GenBank/DDBJ databases">
        <title>Evolution of plant cell wall degrading machinery underlies the functional diversity of forest fungi.</title>
        <authorList>
            <consortium name="US DOE Joint Genome Institute (JGI-PGF)"/>
            <person name="Eastwood D.C."/>
            <person name="Floudas D."/>
            <person name="Binder M."/>
            <person name="Majcherczyk A."/>
            <person name="Schneider P."/>
            <person name="Aerts A."/>
            <person name="Asiegbu F.O."/>
            <person name="Baker S.E."/>
            <person name="Barry K."/>
            <person name="Bendiksby M."/>
            <person name="Blumentritt M."/>
            <person name="Coutinho P.M."/>
            <person name="Cullen D."/>
            <person name="Cullen D."/>
            <person name="Gathman A."/>
            <person name="Goodell B."/>
            <person name="Henrissat B."/>
            <person name="Ihrmark K."/>
            <person name="Kauserud H."/>
            <person name="Kohler A."/>
            <person name="LaButti K."/>
            <person name="Lapidus A."/>
            <person name="Lavin J.L."/>
            <person name="Lee Y.-H."/>
            <person name="Lindquist E."/>
            <person name="Lilly W."/>
            <person name="Lucas S."/>
            <person name="Morin E."/>
            <person name="Murat C."/>
            <person name="Oguiza J.A."/>
            <person name="Park J."/>
            <person name="Pisabarro A.G."/>
            <person name="Riley R."/>
            <person name="Rosling A."/>
            <person name="Salamov A."/>
            <person name="Schmidt O."/>
            <person name="Schmutz J."/>
            <person name="Skrede I."/>
            <person name="Stenlid J."/>
            <person name="Wiebenga A."/>
            <person name="Xie X."/>
            <person name="Kues U."/>
            <person name="Hibbett D.S."/>
            <person name="Hoffmeister D."/>
            <person name="Hogberg N."/>
            <person name="Martin F."/>
            <person name="Grigoriev I.V."/>
            <person name="Watkinson S.C."/>
        </authorList>
    </citation>
    <scope>NUCLEOTIDE SEQUENCE</scope>
    <source>
        <strain evidence="2">S7.9</strain>
    </source>
</reference>
<gene>
    <name evidence="2" type="ORF">SERLADRAFT_460409</name>
</gene>
<evidence type="ECO:0008006" key="3">
    <source>
        <dbReference type="Google" id="ProtNLM"/>
    </source>
</evidence>
<accession>F8NLX3</accession>
<dbReference type="EMBL" id="GL945431">
    <property type="protein sequence ID" value="EGO27277.1"/>
    <property type="molecule type" value="Genomic_DNA"/>
</dbReference>
<dbReference type="AlphaFoldDB" id="F8NLX3"/>
<feature type="region of interest" description="Disordered" evidence="1">
    <location>
        <begin position="307"/>
        <end position="366"/>
    </location>
</feature>
<sequence>MSLTRLQLLKSTTTLPWTKDFRHLKPVPKYWQERHSFFDPRLKVVPVKDRIKYWNVVPGDQIRIRGDPRETLHEVLSINRFSNRVYLKGSVIDGNQRKMAVNKSVHYSRCQLYIGNFEFPSKKDPNGPTLLLPVFARRVGVRKPHWQPTGHRYEWNRIAVATEPRVKVDDEDMVIPWPVPEPRKLPDANPTYDTSLAAVEEITYQPPKLPSKPGQFTPKPASEDEYIKTLFHPRPMHFDESNPMEVHLAKELSNPHGRAKKQKRWQAAQASKVELLKRFIAKEIGDLRGRSVREAKAEAAWKYRQKLEDDRKAEKKRRWLTKERLASMERKRKRKDKKEARHNEKLNQLVLREEPNQIIPGRSKER</sequence>
<proteinExistence type="predicted"/>
<name>F8NLX3_SERL9</name>